<feature type="transmembrane region" description="Helical" evidence="1">
    <location>
        <begin position="91"/>
        <end position="113"/>
    </location>
</feature>
<dbReference type="RefSeq" id="WP_148988208.1">
    <property type="nucleotide sequence ID" value="NZ_VTEV01000004.1"/>
</dbReference>
<feature type="transmembrane region" description="Helical" evidence="1">
    <location>
        <begin position="64"/>
        <end position="85"/>
    </location>
</feature>
<feature type="transmembrane region" description="Helical" evidence="1">
    <location>
        <begin position="129"/>
        <end position="147"/>
    </location>
</feature>
<sequence length="171" mass="20345">MKKKPVLVLWIMVFISILTLPFLGWKHFKRFLPGTIFMSILMALESIVAEKYKWWAIYKKIPPYFVNEFAFIVGPFFAGSLWILRLTYGRFYLYLLLNAVVDAIFVYPIYVLFKNIGIFELKKMNNHQLYGLFLIKALLMYGFQVIWEKYVRKSSTKEPEQERPYTISPAD</sequence>
<protein>
    <submittedName>
        <fullName evidence="2">Uncharacterized protein</fullName>
    </submittedName>
</protein>
<name>A0A5D4SZU9_9BACI</name>
<organism evidence="2 3">
    <name type="scientific">Sutcliffiella horikoshii</name>
    <dbReference type="NCBI Taxonomy" id="79883"/>
    <lineage>
        <taxon>Bacteria</taxon>
        <taxon>Bacillati</taxon>
        <taxon>Bacillota</taxon>
        <taxon>Bacilli</taxon>
        <taxon>Bacillales</taxon>
        <taxon>Bacillaceae</taxon>
        <taxon>Sutcliffiella</taxon>
    </lineage>
</organism>
<accession>A0A5D4SZU9</accession>
<proteinExistence type="predicted"/>
<gene>
    <name evidence="2" type="ORF">FZC76_10835</name>
</gene>
<comment type="caution">
    <text evidence="2">The sequence shown here is derived from an EMBL/GenBank/DDBJ whole genome shotgun (WGS) entry which is preliminary data.</text>
</comment>
<dbReference type="EMBL" id="VTEV01000004">
    <property type="protein sequence ID" value="TYS68231.1"/>
    <property type="molecule type" value="Genomic_DNA"/>
</dbReference>
<reference evidence="2 3" key="1">
    <citation type="submission" date="2019-08" db="EMBL/GenBank/DDBJ databases">
        <title>Bacillus genomes from the desert of Cuatro Cienegas, Coahuila.</title>
        <authorList>
            <person name="Olmedo-Alvarez G."/>
        </authorList>
    </citation>
    <scope>NUCLEOTIDE SEQUENCE [LARGE SCALE GENOMIC DNA]</scope>
    <source>
        <strain evidence="2 3">CH28_1T</strain>
    </source>
</reference>
<evidence type="ECO:0000313" key="3">
    <source>
        <dbReference type="Proteomes" id="UP000322524"/>
    </source>
</evidence>
<evidence type="ECO:0000313" key="2">
    <source>
        <dbReference type="EMBL" id="TYS68231.1"/>
    </source>
</evidence>
<keyword evidence="1" id="KW-0812">Transmembrane</keyword>
<dbReference type="OrthoDB" id="1683771at2"/>
<dbReference type="Proteomes" id="UP000322524">
    <property type="component" value="Unassembled WGS sequence"/>
</dbReference>
<dbReference type="AlphaFoldDB" id="A0A5D4SZU9"/>
<keyword evidence="1" id="KW-1133">Transmembrane helix</keyword>
<feature type="transmembrane region" description="Helical" evidence="1">
    <location>
        <begin position="7"/>
        <end position="25"/>
    </location>
</feature>
<evidence type="ECO:0000256" key="1">
    <source>
        <dbReference type="SAM" id="Phobius"/>
    </source>
</evidence>
<keyword evidence="1" id="KW-0472">Membrane</keyword>